<protein>
    <submittedName>
        <fullName evidence="2">15668_t:CDS:1</fullName>
    </submittedName>
</protein>
<evidence type="ECO:0000256" key="1">
    <source>
        <dbReference type="SAM" id="MobiDB-lite"/>
    </source>
</evidence>
<accession>A0A9N9EFR9</accession>
<reference evidence="2" key="1">
    <citation type="submission" date="2021-06" db="EMBL/GenBank/DDBJ databases">
        <authorList>
            <person name="Kallberg Y."/>
            <person name="Tangrot J."/>
            <person name="Rosling A."/>
        </authorList>
    </citation>
    <scope>NUCLEOTIDE SEQUENCE</scope>
    <source>
        <strain evidence="2">87-6 pot B 2015</strain>
    </source>
</reference>
<sequence>GVEDFGNREERSQKEQEHSQEINRPSFQKLPSRFLHSAILKVPPLKLWTRRAFNSQINFIPSGSATSDTQRLDK</sequence>
<feature type="compositionally biased region" description="Basic and acidic residues" evidence="1">
    <location>
        <begin position="1"/>
        <end position="21"/>
    </location>
</feature>
<dbReference type="Proteomes" id="UP000789375">
    <property type="component" value="Unassembled WGS sequence"/>
</dbReference>
<gene>
    <name evidence="2" type="ORF">FMOSSE_LOCUS12621</name>
</gene>
<evidence type="ECO:0000313" key="2">
    <source>
        <dbReference type="EMBL" id="CAG8675407.1"/>
    </source>
</evidence>
<dbReference type="EMBL" id="CAJVPP010006209">
    <property type="protein sequence ID" value="CAG8675407.1"/>
    <property type="molecule type" value="Genomic_DNA"/>
</dbReference>
<proteinExistence type="predicted"/>
<feature type="non-terminal residue" evidence="2">
    <location>
        <position position="74"/>
    </location>
</feature>
<feature type="region of interest" description="Disordered" evidence="1">
    <location>
        <begin position="1"/>
        <end position="27"/>
    </location>
</feature>
<name>A0A9N9EFR9_FUNMO</name>
<comment type="caution">
    <text evidence="2">The sequence shown here is derived from an EMBL/GenBank/DDBJ whole genome shotgun (WGS) entry which is preliminary data.</text>
</comment>
<keyword evidence="3" id="KW-1185">Reference proteome</keyword>
<dbReference type="AlphaFoldDB" id="A0A9N9EFR9"/>
<evidence type="ECO:0000313" key="3">
    <source>
        <dbReference type="Proteomes" id="UP000789375"/>
    </source>
</evidence>
<organism evidence="2 3">
    <name type="scientific">Funneliformis mosseae</name>
    <name type="common">Endomycorrhizal fungus</name>
    <name type="synonym">Glomus mosseae</name>
    <dbReference type="NCBI Taxonomy" id="27381"/>
    <lineage>
        <taxon>Eukaryota</taxon>
        <taxon>Fungi</taxon>
        <taxon>Fungi incertae sedis</taxon>
        <taxon>Mucoromycota</taxon>
        <taxon>Glomeromycotina</taxon>
        <taxon>Glomeromycetes</taxon>
        <taxon>Glomerales</taxon>
        <taxon>Glomeraceae</taxon>
        <taxon>Funneliformis</taxon>
    </lineage>
</organism>